<sequence length="137" mass="14552">MAWWTRSKALTLLALVSIAALSGCAPHAGGPTPSPSPSGTSIIWTSYEVRSPTQLRVHFLARTPACFTTWTDVTETADDVTITVLEGPRQDSPDACTLDAHNETADVTLSKSIGDRLVRHAPVDAPLTSASPPSETR</sequence>
<comment type="caution">
    <text evidence="2">The sequence shown here is derived from an EMBL/GenBank/DDBJ whole genome shotgun (WGS) entry which is preliminary data.</text>
</comment>
<dbReference type="EMBL" id="JAGYPE010000002">
    <property type="protein sequence ID" value="MBS4181816.1"/>
    <property type="molecule type" value="Genomic_DNA"/>
</dbReference>
<evidence type="ECO:0000256" key="1">
    <source>
        <dbReference type="SAM" id="SignalP"/>
    </source>
</evidence>
<dbReference type="PROSITE" id="PS51257">
    <property type="entry name" value="PROKAR_LIPOPROTEIN"/>
    <property type="match status" value="1"/>
</dbReference>
<proteinExistence type="predicted"/>
<protein>
    <submittedName>
        <fullName evidence="2">Uncharacterized protein</fullName>
    </submittedName>
</protein>
<keyword evidence="1" id="KW-0732">Signal</keyword>
<organism evidence="2">
    <name type="scientific">Neobacillus citreus</name>
    <dbReference type="NCBI Taxonomy" id="2833578"/>
    <lineage>
        <taxon>Bacteria</taxon>
        <taxon>Bacillati</taxon>
        <taxon>Bacillota</taxon>
        <taxon>Bacilli</taxon>
        <taxon>Bacillales</taxon>
        <taxon>Bacillaceae</taxon>
        <taxon>Neobacillus</taxon>
    </lineage>
</organism>
<gene>
    <name evidence="2" type="ORF">KHB02_10490</name>
</gene>
<name>A0A942SY77_9BACI</name>
<accession>A0A942SY77</accession>
<feature type="signal peptide" evidence="1">
    <location>
        <begin position="1"/>
        <end position="28"/>
    </location>
</feature>
<dbReference type="AlphaFoldDB" id="A0A942SY77"/>
<reference evidence="2" key="1">
    <citation type="submission" date="2021-05" db="EMBL/GenBank/DDBJ databases">
        <title>Novel Bacillus species.</title>
        <authorList>
            <person name="Liu G."/>
        </authorList>
    </citation>
    <scope>NUCLEOTIDE SEQUENCE</scope>
    <source>
        <strain evidence="2">FJAT-50051</strain>
    </source>
</reference>
<feature type="chain" id="PRO_5038622807" evidence="1">
    <location>
        <begin position="29"/>
        <end position="137"/>
    </location>
</feature>
<evidence type="ECO:0000313" key="2">
    <source>
        <dbReference type="EMBL" id="MBS4181816.1"/>
    </source>
</evidence>